<reference evidence="1" key="1">
    <citation type="submission" date="2014-09" db="EMBL/GenBank/DDBJ databases">
        <authorList>
            <person name="Magalhaes I.L.F."/>
            <person name="Oliveira U."/>
            <person name="Santos F.R."/>
            <person name="Vidigal T.H.D.A."/>
            <person name="Brescovit A.D."/>
            <person name="Santos A.J."/>
        </authorList>
    </citation>
    <scope>NUCLEOTIDE SEQUENCE</scope>
    <source>
        <tissue evidence="1">Shoot tissue taken approximately 20 cm above the soil surface</tissue>
    </source>
</reference>
<protein>
    <submittedName>
        <fullName evidence="1">Uncharacterized protein</fullName>
    </submittedName>
</protein>
<name>A0A0A9B7H0_ARUDO</name>
<evidence type="ECO:0000313" key="1">
    <source>
        <dbReference type="EMBL" id="JAD59306.1"/>
    </source>
</evidence>
<accession>A0A0A9B7H0</accession>
<proteinExistence type="predicted"/>
<reference evidence="1" key="2">
    <citation type="journal article" date="2015" name="Data Brief">
        <title>Shoot transcriptome of the giant reed, Arundo donax.</title>
        <authorList>
            <person name="Barrero R.A."/>
            <person name="Guerrero F.D."/>
            <person name="Moolhuijzen P."/>
            <person name="Goolsby J.A."/>
            <person name="Tidwell J."/>
            <person name="Bellgard S.E."/>
            <person name="Bellgard M.I."/>
        </authorList>
    </citation>
    <scope>NUCLEOTIDE SEQUENCE</scope>
    <source>
        <tissue evidence="1">Shoot tissue taken approximately 20 cm above the soil surface</tissue>
    </source>
</reference>
<sequence length="48" mass="5639">MCEPLQVSLVFFVNYMHDLFPIPHVNFCLASKQKARLEHMSSAYCFNM</sequence>
<dbReference type="AlphaFoldDB" id="A0A0A9B7H0"/>
<dbReference type="EMBL" id="GBRH01238589">
    <property type="protein sequence ID" value="JAD59306.1"/>
    <property type="molecule type" value="Transcribed_RNA"/>
</dbReference>
<organism evidence="1">
    <name type="scientific">Arundo donax</name>
    <name type="common">Giant reed</name>
    <name type="synonym">Donax arundinaceus</name>
    <dbReference type="NCBI Taxonomy" id="35708"/>
    <lineage>
        <taxon>Eukaryota</taxon>
        <taxon>Viridiplantae</taxon>
        <taxon>Streptophyta</taxon>
        <taxon>Embryophyta</taxon>
        <taxon>Tracheophyta</taxon>
        <taxon>Spermatophyta</taxon>
        <taxon>Magnoliopsida</taxon>
        <taxon>Liliopsida</taxon>
        <taxon>Poales</taxon>
        <taxon>Poaceae</taxon>
        <taxon>PACMAD clade</taxon>
        <taxon>Arundinoideae</taxon>
        <taxon>Arundineae</taxon>
        <taxon>Arundo</taxon>
    </lineage>
</organism>